<name>A0A1C7MLS0_GRIFR</name>
<dbReference type="Proteomes" id="UP000092993">
    <property type="component" value="Unassembled WGS sequence"/>
</dbReference>
<proteinExistence type="predicted"/>
<evidence type="ECO:0000313" key="3">
    <source>
        <dbReference type="Proteomes" id="UP000092993"/>
    </source>
</evidence>
<dbReference type="AlphaFoldDB" id="A0A1C7MLS0"/>
<organism evidence="2 3">
    <name type="scientific">Grifola frondosa</name>
    <name type="common">Maitake</name>
    <name type="synonym">Polyporus frondosus</name>
    <dbReference type="NCBI Taxonomy" id="5627"/>
    <lineage>
        <taxon>Eukaryota</taxon>
        <taxon>Fungi</taxon>
        <taxon>Dikarya</taxon>
        <taxon>Basidiomycota</taxon>
        <taxon>Agaricomycotina</taxon>
        <taxon>Agaricomycetes</taxon>
        <taxon>Polyporales</taxon>
        <taxon>Grifolaceae</taxon>
        <taxon>Grifola</taxon>
    </lineage>
</organism>
<protein>
    <recommendedName>
        <fullName evidence="4">Secreted protein</fullName>
    </recommendedName>
</protein>
<accession>A0A1C7MLS0</accession>
<evidence type="ECO:0000256" key="1">
    <source>
        <dbReference type="SAM" id="SignalP"/>
    </source>
</evidence>
<comment type="caution">
    <text evidence="2">The sequence shown here is derived from an EMBL/GenBank/DDBJ whole genome shotgun (WGS) entry which is preliminary data.</text>
</comment>
<evidence type="ECO:0008006" key="4">
    <source>
        <dbReference type="Google" id="ProtNLM"/>
    </source>
</evidence>
<dbReference type="EMBL" id="LUGG01000002">
    <property type="protein sequence ID" value="OBZ77803.1"/>
    <property type="molecule type" value="Genomic_DNA"/>
</dbReference>
<dbReference type="OrthoDB" id="3227768at2759"/>
<feature type="signal peptide" evidence="1">
    <location>
        <begin position="1"/>
        <end position="19"/>
    </location>
</feature>
<dbReference type="InterPro" id="IPR027268">
    <property type="entry name" value="Peptidase_M4/M1_CTD_sf"/>
</dbReference>
<keyword evidence="1" id="KW-0732">Signal</keyword>
<evidence type="ECO:0000313" key="2">
    <source>
        <dbReference type="EMBL" id="OBZ77803.1"/>
    </source>
</evidence>
<sequence>MGMVRRAILYSYIFSLCSASPALQSDHHPCTRCMDLGDANRHDGTNRCTLWEAFASRSLGVNENHNDDSTIPDNC</sequence>
<keyword evidence="3" id="KW-1185">Reference proteome</keyword>
<reference evidence="2 3" key="1">
    <citation type="submission" date="2016-03" db="EMBL/GenBank/DDBJ databases">
        <title>Whole genome sequencing of Grifola frondosa 9006-11.</title>
        <authorList>
            <person name="Min B."/>
            <person name="Park H."/>
            <person name="Kim J.-G."/>
            <person name="Cho H."/>
            <person name="Oh Y.-L."/>
            <person name="Kong W.-S."/>
            <person name="Choi I.-G."/>
        </authorList>
    </citation>
    <scope>NUCLEOTIDE SEQUENCE [LARGE SCALE GENOMIC DNA]</scope>
    <source>
        <strain evidence="2 3">9006-11</strain>
    </source>
</reference>
<dbReference type="Gene3D" id="1.10.390.10">
    <property type="entry name" value="Neutral Protease Domain 2"/>
    <property type="match status" value="1"/>
</dbReference>
<gene>
    <name evidence="2" type="ORF">A0H81_02734</name>
</gene>
<feature type="chain" id="PRO_5008889208" description="Secreted protein" evidence="1">
    <location>
        <begin position="20"/>
        <end position="75"/>
    </location>
</feature>